<dbReference type="PIRSF" id="PIRSF004848">
    <property type="entry name" value="YBL036c_PLPDEIII"/>
    <property type="match status" value="1"/>
</dbReference>
<proteinExistence type="inferred from homology"/>
<protein>
    <recommendedName>
        <fullName evidence="2">Pyridoxal phosphate homeostasis protein</fullName>
        <shortName evidence="2">PLP homeostasis protein</shortName>
    </recommendedName>
</protein>
<feature type="modified residue" description="N6-(pyridoxal phosphate)lysine" evidence="2">
    <location>
        <position position="49"/>
    </location>
</feature>
<evidence type="ECO:0000256" key="2">
    <source>
        <dbReference type="HAMAP-Rule" id="MF_02087"/>
    </source>
</evidence>
<evidence type="ECO:0000313" key="6">
    <source>
        <dbReference type="Proteomes" id="UP001484097"/>
    </source>
</evidence>
<name>A0ABV0IL29_9MICC</name>
<gene>
    <name evidence="5" type="ORF">ABDK96_14365</name>
</gene>
<dbReference type="RefSeq" id="WP_347921568.1">
    <property type="nucleotide sequence ID" value="NZ_JBDXMX010000007.1"/>
</dbReference>
<accession>A0ABV0IL29</accession>
<dbReference type="SUPFAM" id="SSF51419">
    <property type="entry name" value="PLP-binding barrel"/>
    <property type="match status" value="1"/>
</dbReference>
<sequence length="269" mass="28506">MSEDAMQESAPEARTAELGHALEAVRRRIDRAVATAGRDSTPRLIVVTKFHPAADVRRLAGLGVQDVGENRDQEARAKAAEVEALAEAAGTGPSGLHWHFIGQLQSNKAKYVVRYAAAVHSVDRASLVTALSSAMTREQERRQDAGLPRREDLDCLIQVDLDPRPAHERPEGIGSRGGAAPDGVLTLADRIAGAEALSLRGLMAVAPLGLDPEPAFRRLRELSGAVASRHPGATWISAGMSQDLEQAVAAGATHLRIGTDVLGPRPEVG</sequence>
<comment type="caution">
    <text evidence="5">The sequence shown here is derived from an EMBL/GenBank/DDBJ whole genome shotgun (WGS) entry which is preliminary data.</text>
</comment>
<evidence type="ECO:0000313" key="5">
    <source>
        <dbReference type="EMBL" id="MEO9248864.1"/>
    </source>
</evidence>
<comment type="function">
    <text evidence="2">Pyridoxal 5'-phosphate (PLP)-binding protein, which is involved in PLP homeostasis.</text>
</comment>
<evidence type="ECO:0000256" key="1">
    <source>
        <dbReference type="ARBA" id="ARBA00022898"/>
    </source>
</evidence>
<dbReference type="PANTHER" id="PTHR10146:SF14">
    <property type="entry name" value="PYRIDOXAL PHOSPHATE HOMEOSTASIS PROTEIN"/>
    <property type="match status" value="1"/>
</dbReference>
<dbReference type="CDD" id="cd00635">
    <property type="entry name" value="PLPDE_III_YBL036c_like"/>
    <property type="match status" value="1"/>
</dbReference>
<dbReference type="Pfam" id="PF01168">
    <property type="entry name" value="Ala_racemase_N"/>
    <property type="match status" value="1"/>
</dbReference>
<dbReference type="HAMAP" id="MF_02087">
    <property type="entry name" value="PLP_homeostasis"/>
    <property type="match status" value="1"/>
</dbReference>
<dbReference type="InterPro" id="IPR011078">
    <property type="entry name" value="PyrdxlP_homeostasis"/>
</dbReference>
<dbReference type="InterPro" id="IPR001608">
    <property type="entry name" value="Ala_racemase_N"/>
</dbReference>
<feature type="domain" description="Alanine racemase N-terminal" evidence="4">
    <location>
        <begin position="22"/>
        <end position="266"/>
    </location>
</feature>
<keyword evidence="6" id="KW-1185">Reference proteome</keyword>
<dbReference type="PROSITE" id="PS01211">
    <property type="entry name" value="UPF0001"/>
    <property type="match status" value="1"/>
</dbReference>
<comment type="similarity">
    <text evidence="2 3">Belongs to the pyridoxal phosphate-binding protein YggS/PROSC family.</text>
</comment>
<dbReference type="Proteomes" id="UP001484097">
    <property type="component" value="Unassembled WGS sequence"/>
</dbReference>
<reference evidence="5 6" key="1">
    <citation type="submission" date="2024-05" db="EMBL/GenBank/DDBJ databases">
        <authorList>
            <person name="Yi C."/>
        </authorList>
    </citation>
    <scope>NUCLEOTIDE SEQUENCE [LARGE SCALE GENOMIC DNA]</scope>
    <source>
        <strain evidence="5 6">XS13</strain>
    </source>
</reference>
<dbReference type="Gene3D" id="3.20.20.10">
    <property type="entry name" value="Alanine racemase"/>
    <property type="match status" value="1"/>
</dbReference>
<dbReference type="NCBIfam" id="TIGR00044">
    <property type="entry name" value="YggS family pyridoxal phosphate-dependent enzyme"/>
    <property type="match status" value="1"/>
</dbReference>
<keyword evidence="1 2" id="KW-0663">Pyridoxal phosphate</keyword>
<dbReference type="PANTHER" id="PTHR10146">
    <property type="entry name" value="PROLINE SYNTHETASE CO-TRANSCRIBED BACTERIAL HOMOLOG PROTEIN"/>
    <property type="match status" value="1"/>
</dbReference>
<dbReference type="EMBL" id="JBDXMX010000007">
    <property type="protein sequence ID" value="MEO9248864.1"/>
    <property type="molecule type" value="Genomic_DNA"/>
</dbReference>
<organism evidence="5 6">
    <name type="scientific">Citricoccus nitrophenolicus</name>
    <dbReference type="NCBI Taxonomy" id="863575"/>
    <lineage>
        <taxon>Bacteria</taxon>
        <taxon>Bacillati</taxon>
        <taxon>Actinomycetota</taxon>
        <taxon>Actinomycetes</taxon>
        <taxon>Micrococcales</taxon>
        <taxon>Micrococcaceae</taxon>
        <taxon>Citricoccus</taxon>
    </lineage>
</organism>
<dbReference type="InterPro" id="IPR029066">
    <property type="entry name" value="PLP-binding_barrel"/>
</dbReference>
<evidence type="ECO:0000256" key="3">
    <source>
        <dbReference type="RuleBase" id="RU004514"/>
    </source>
</evidence>
<evidence type="ECO:0000259" key="4">
    <source>
        <dbReference type="Pfam" id="PF01168"/>
    </source>
</evidence>